<evidence type="ECO:0000313" key="3">
    <source>
        <dbReference type="Proteomes" id="UP000245793"/>
    </source>
</evidence>
<protein>
    <recommendedName>
        <fullName evidence="4">Lipoprotein</fullName>
    </recommendedName>
</protein>
<dbReference type="EMBL" id="QEKV01000009">
    <property type="protein sequence ID" value="PVY93805.1"/>
    <property type="molecule type" value="Genomic_DNA"/>
</dbReference>
<gene>
    <name evidence="2" type="ORF">C7381_10971</name>
</gene>
<organism evidence="2 3">
    <name type="scientific">Ezakiella coagulans</name>
    <dbReference type="NCBI Taxonomy" id="46507"/>
    <lineage>
        <taxon>Bacteria</taxon>
        <taxon>Bacillati</taxon>
        <taxon>Bacillota</taxon>
        <taxon>Tissierellia</taxon>
        <taxon>Ezakiella</taxon>
    </lineage>
</organism>
<dbReference type="RefSeq" id="WP_116480458.1">
    <property type="nucleotide sequence ID" value="NZ_QEKV01000009.1"/>
</dbReference>
<dbReference type="PROSITE" id="PS51257">
    <property type="entry name" value="PROKAR_LIPOPROTEIN"/>
    <property type="match status" value="1"/>
</dbReference>
<proteinExistence type="predicted"/>
<dbReference type="AlphaFoldDB" id="A0A2U1E1P3"/>
<accession>A0A2U1E1P3</accession>
<evidence type="ECO:0008006" key="4">
    <source>
        <dbReference type="Google" id="ProtNLM"/>
    </source>
</evidence>
<keyword evidence="1" id="KW-0732">Signal</keyword>
<name>A0A2U1E1P3_9FIRM</name>
<sequence length="158" mass="17999">MKIKKAILLALLATAMLFSACTPKAISMFDYITPKFSGSNGEGAVKIDPNEFLKFQQAVYKQYIPEKDLNIWKGHIKIWGQSDDMTIDSNVAARLDKIQEMMDEIDIFKFYEFVPKESPENLKNGDVVEIGIKKKEGTETKKINIKEETRTFVVEGLK</sequence>
<feature type="signal peptide" evidence="1">
    <location>
        <begin position="1"/>
        <end position="20"/>
    </location>
</feature>
<comment type="caution">
    <text evidence="2">The sequence shown here is derived from an EMBL/GenBank/DDBJ whole genome shotgun (WGS) entry which is preliminary data.</text>
</comment>
<reference evidence="2 3" key="1">
    <citation type="submission" date="2018-04" db="EMBL/GenBank/DDBJ databases">
        <title>Genomic Encyclopedia of Type Strains, Phase IV (KMG-IV): sequencing the most valuable type-strain genomes for metagenomic binning, comparative biology and taxonomic classification.</title>
        <authorList>
            <person name="Goeker M."/>
        </authorList>
    </citation>
    <scope>NUCLEOTIDE SEQUENCE [LARGE SCALE GENOMIC DNA]</scope>
    <source>
        <strain evidence="2 3">DSM 20705</strain>
    </source>
</reference>
<feature type="chain" id="PRO_5039476188" description="Lipoprotein" evidence="1">
    <location>
        <begin position="21"/>
        <end position="158"/>
    </location>
</feature>
<keyword evidence="3" id="KW-1185">Reference proteome</keyword>
<dbReference type="Proteomes" id="UP000245793">
    <property type="component" value="Unassembled WGS sequence"/>
</dbReference>
<evidence type="ECO:0000256" key="1">
    <source>
        <dbReference type="SAM" id="SignalP"/>
    </source>
</evidence>
<evidence type="ECO:0000313" key="2">
    <source>
        <dbReference type="EMBL" id="PVY93805.1"/>
    </source>
</evidence>